<dbReference type="InterPro" id="IPR008928">
    <property type="entry name" value="6-hairpin_glycosidase_sf"/>
</dbReference>
<dbReference type="InterPro" id="IPR012341">
    <property type="entry name" value="6hp_glycosidase-like_sf"/>
</dbReference>
<dbReference type="InterPro" id="IPR011013">
    <property type="entry name" value="Gal_mutarotase_sf_dom"/>
</dbReference>
<dbReference type="Pfam" id="PF06165">
    <property type="entry name" value="GH94_b-supersand"/>
    <property type="match status" value="1"/>
</dbReference>
<dbReference type="Pfam" id="PF17167">
    <property type="entry name" value="Glyco_hydro_94"/>
    <property type="match status" value="1"/>
</dbReference>
<keyword evidence="1" id="KW-0328">Glycosyltransferase</keyword>
<name>A0A1M5T2H1_9CLOT</name>
<dbReference type="Gene3D" id="1.50.10.10">
    <property type="match status" value="1"/>
</dbReference>
<dbReference type="AlphaFoldDB" id="A0A1M5T2H1"/>
<proteinExistence type="predicted"/>
<dbReference type="Proteomes" id="UP000184447">
    <property type="component" value="Unassembled WGS sequence"/>
</dbReference>
<keyword evidence="2" id="KW-0808">Transferase</keyword>
<feature type="domain" description="Glycosyl hydrolase 94 supersandwich" evidence="3">
    <location>
        <begin position="11"/>
        <end position="291"/>
    </location>
</feature>
<evidence type="ECO:0000313" key="6">
    <source>
        <dbReference type="Proteomes" id="UP000184447"/>
    </source>
</evidence>
<organism evidence="5 6">
    <name type="scientific">Clostridium grantii DSM 8605</name>
    <dbReference type="NCBI Taxonomy" id="1121316"/>
    <lineage>
        <taxon>Bacteria</taxon>
        <taxon>Bacillati</taxon>
        <taxon>Bacillota</taxon>
        <taxon>Clostridia</taxon>
        <taxon>Eubacteriales</taxon>
        <taxon>Clostridiaceae</taxon>
        <taxon>Clostridium</taxon>
    </lineage>
</organism>
<gene>
    <name evidence="5" type="ORF">SAMN02745207_01166</name>
</gene>
<dbReference type="PANTHER" id="PTHR37469">
    <property type="entry name" value="CELLOBIONIC ACID PHOSPHORYLASE-RELATED"/>
    <property type="match status" value="1"/>
</dbReference>
<dbReference type="GO" id="GO:0030246">
    <property type="term" value="F:carbohydrate binding"/>
    <property type="evidence" value="ECO:0007669"/>
    <property type="project" value="InterPro"/>
</dbReference>
<dbReference type="STRING" id="1121316.SAMN02745207_01166"/>
<dbReference type="InterPro" id="IPR037018">
    <property type="entry name" value="GH65_N"/>
</dbReference>
<dbReference type="InterPro" id="IPR010383">
    <property type="entry name" value="Glyco_hydrolase_94_b-supersand"/>
</dbReference>
<dbReference type="SUPFAM" id="SSF74650">
    <property type="entry name" value="Galactose mutarotase-like"/>
    <property type="match status" value="1"/>
</dbReference>
<dbReference type="GO" id="GO:0005975">
    <property type="term" value="P:carbohydrate metabolic process"/>
    <property type="evidence" value="ECO:0007669"/>
    <property type="project" value="InterPro"/>
</dbReference>
<evidence type="ECO:0000259" key="3">
    <source>
        <dbReference type="Pfam" id="PF06165"/>
    </source>
</evidence>
<dbReference type="SUPFAM" id="SSF48208">
    <property type="entry name" value="Six-hairpin glycosidases"/>
    <property type="match status" value="1"/>
</dbReference>
<reference evidence="5 6" key="1">
    <citation type="submission" date="2016-11" db="EMBL/GenBank/DDBJ databases">
        <authorList>
            <person name="Jaros S."/>
            <person name="Januszkiewicz K."/>
            <person name="Wedrychowicz H."/>
        </authorList>
    </citation>
    <scope>NUCLEOTIDE SEQUENCE [LARGE SCALE GENOMIC DNA]</scope>
    <source>
        <strain evidence="5 6">DSM 8605</strain>
    </source>
</reference>
<dbReference type="Gene3D" id="2.60.420.10">
    <property type="entry name" value="Maltose phosphorylase, domain 3"/>
    <property type="match status" value="1"/>
</dbReference>
<keyword evidence="6" id="KW-1185">Reference proteome</keyword>
<dbReference type="Gene3D" id="1.20.890.20">
    <property type="entry name" value="mpn423 like domain"/>
    <property type="match status" value="1"/>
</dbReference>
<dbReference type="Gene3D" id="2.70.98.40">
    <property type="entry name" value="Glycoside hydrolase, family 65, N-terminal domain"/>
    <property type="match status" value="1"/>
</dbReference>
<sequence>MKYGYFNNERKEYVITNPKTPVKWTNYIGGLDFGGLIDQTGGALLCKGDPALNRIVKYIPQLPASELKGETLYIRIKKNNEYVVFSPFYVPTLTPYDYYECRVGNGYSIITSEILGIRTEVTIFVPMDSQREIRDIKVTNISGEAIEMDIIPFVEYTHFEAMKQFNNADWVPQTMQSQCINEADGKRVIKQFAFMRKDTNVNYFTSNYPIASFETDRKIFLGDNGYGTFMKPLSLFQEELSNYEALREDNIVAALHKMGQLEPNETKRIITQLGQYTDFDYEMTEIEKYRDEKCVDEAFIKLENHWNNYLSKFQVKTPDEDFNTLVNIHNPKQCMTTKNWSRFLSLYQLGLGVRGIGFRDTSQDLIGIMGLCADESTEMIGKLLSIQRRNGCAMHQFYPLTMEATKGESGEMENRDDFYGDDHLWIVQTVCEYLKESANYDLLNKVVPFYEKDSKDKPLEEATILEHLKRAIEFTHDNKGRHGIPLLGFADWNDCVNLPKTAESIFNANLYGKALLEMMELMTHLGDEEIVNKYKDYYDEMKIAVNENCWDGEWYLRYFDHEGKPLGSKVNEAGMIYTNAQSWTIMSGFADEQRATQSLESLNKYLNTKNGIKLSYPGYNGFDPNLGGVSTYPPGAKENGGIFLHSNPWVIIAETLVGNGDRAFQYYQQINPILKNDNIDEFEVEPYVFPQNILGDEHPQFGLGRNSWLSGTASWVYQAATKYIMGVRADYDGLIIDPCIPKAWDEVSIIKEFKNATYNITIKNPNHISKGISRMEIDGKEVDTNKAPIFADGLVHNIVAYMG</sequence>
<protein>
    <submittedName>
        <fullName evidence="5">Cellobiose phosphorylase</fullName>
    </submittedName>
</protein>
<evidence type="ECO:0000256" key="1">
    <source>
        <dbReference type="ARBA" id="ARBA00022676"/>
    </source>
</evidence>
<dbReference type="InterPro" id="IPR033432">
    <property type="entry name" value="GH94_catalytic"/>
</dbReference>
<evidence type="ECO:0000313" key="5">
    <source>
        <dbReference type="EMBL" id="SHH44931.1"/>
    </source>
</evidence>
<dbReference type="GO" id="GO:0016757">
    <property type="term" value="F:glycosyltransferase activity"/>
    <property type="evidence" value="ECO:0007669"/>
    <property type="project" value="UniProtKB-KW"/>
</dbReference>
<dbReference type="InterPro" id="IPR052047">
    <property type="entry name" value="GH94_Enzymes"/>
</dbReference>
<evidence type="ECO:0000259" key="4">
    <source>
        <dbReference type="Pfam" id="PF17167"/>
    </source>
</evidence>
<dbReference type="RefSeq" id="WP_073337494.1">
    <property type="nucleotide sequence ID" value="NZ_FQXM01000005.1"/>
</dbReference>
<dbReference type="PANTHER" id="PTHR37469:SF2">
    <property type="entry name" value="CELLOBIONIC ACID PHOSPHORYLASE"/>
    <property type="match status" value="1"/>
</dbReference>
<dbReference type="OrthoDB" id="9769991at2"/>
<dbReference type="EMBL" id="FQXM01000005">
    <property type="protein sequence ID" value="SHH44931.1"/>
    <property type="molecule type" value="Genomic_DNA"/>
</dbReference>
<evidence type="ECO:0000256" key="2">
    <source>
        <dbReference type="ARBA" id="ARBA00022679"/>
    </source>
</evidence>
<feature type="domain" description="Glycosyl hydrolase 94 catalytic" evidence="4">
    <location>
        <begin position="305"/>
        <end position="726"/>
    </location>
</feature>
<accession>A0A1M5T2H1</accession>